<dbReference type="SUPFAM" id="SSF52540">
    <property type="entry name" value="P-loop containing nucleoside triphosphate hydrolases"/>
    <property type="match status" value="1"/>
</dbReference>
<evidence type="ECO:0000259" key="7">
    <source>
        <dbReference type="Pfam" id="PF13361"/>
    </source>
</evidence>
<accession>A0ABU9KZQ2</accession>
<dbReference type="Proteomes" id="UP001474120">
    <property type="component" value="Unassembled WGS sequence"/>
</dbReference>
<dbReference type="InterPro" id="IPR027351">
    <property type="entry name" value="(+)RNA_virus_helicase_core_dom"/>
</dbReference>
<feature type="domain" description="(+)RNA virus helicase C-terminal" evidence="6">
    <location>
        <begin position="29"/>
        <end position="163"/>
    </location>
</feature>
<comment type="caution">
    <text evidence="8">The sequence shown here is derived from an EMBL/GenBank/DDBJ whole genome shotgun (WGS) entry which is preliminary data.</text>
</comment>
<dbReference type="GO" id="GO:0004527">
    <property type="term" value="F:exonuclease activity"/>
    <property type="evidence" value="ECO:0007669"/>
    <property type="project" value="UniProtKB-KW"/>
</dbReference>
<keyword evidence="8" id="KW-0540">Nuclease</keyword>
<dbReference type="Pfam" id="PF01443">
    <property type="entry name" value="Viral_helicase1"/>
    <property type="match status" value="1"/>
</dbReference>
<keyword evidence="3" id="KW-0347">Helicase</keyword>
<keyword evidence="4" id="KW-0067">ATP-binding</keyword>
<keyword evidence="1" id="KW-0547">Nucleotide-binding</keyword>
<keyword evidence="2" id="KW-0378">Hydrolase</keyword>
<dbReference type="RefSeq" id="WP_342158536.1">
    <property type="nucleotide sequence ID" value="NZ_JBCDNA010000001.1"/>
</dbReference>
<proteinExistence type="predicted"/>
<sequence>MAWMIKYDKLDDDQKDFVDKEINSRGNIWIKGFAGSGKSVMLIHALRKKMDSNPNANVCVVVYTHSLIDMFKTGMAELGMPSIPVMTYHQFKKGHGSYDYIFCDEVQDLPADVLSQMKQRSQHVYVAGDSNQSIYENTVTTTEIGNIINARPFVLTRIYRLTRSIMKAVSNLLPNMDIFGSRRDMTKKDVSVRLGEGYDENEEVKYVWEQSSNATSEGYSAAVLLPKHDCIIDFANRLLRQNGKTTWALQENNWGKPDYNSLNNHFRNQGLKIEYVGNGYGSFQNAERNRNTILMTYHSAKGMDFDNVFLPFLSDDTSISRRDEETLFMVAITRSKMNLFITYSGYLHRLVSKFESTCQRIDLKTSNQSANTDIDFDF</sequence>
<gene>
    <name evidence="8" type="ORF">AABB81_03065</name>
</gene>
<evidence type="ECO:0000259" key="6">
    <source>
        <dbReference type="Pfam" id="PF01443"/>
    </source>
</evidence>
<dbReference type="Gene3D" id="3.40.50.300">
    <property type="entry name" value="P-loop containing nucleotide triphosphate hydrolases"/>
    <property type="match status" value="3"/>
</dbReference>
<dbReference type="Pfam" id="PF13361">
    <property type="entry name" value="UvrD_C"/>
    <property type="match status" value="1"/>
</dbReference>
<evidence type="ECO:0000256" key="2">
    <source>
        <dbReference type="ARBA" id="ARBA00022801"/>
    </source>
</evidence>
<evidence type="ECO:0000313" key="8">
    <source>
        <dbReference type="EMBL" id="MEL4454859.1"/>
    </source>
</evidence>
<name>A0ABU9KZQ2_9FLAO</name>
<feature type="domain" description="UvrD-like helicase C-terminal" evidence="7">
    <location>
        <begin position="289"/>
        <end position="344"/>
    </location>
</feature>
<dbReference type="InterPro" id="IPR027417">
    <property type="entry name" value="P-loop_NTPase"/>
</dbReference>
<dbReference type="EMBL" id="JBCDNA010000001">
    <property type="protein sequence ID" value="MEL4454859.1"/>
    <property type="molecule type" value="Genomic_DNA"/>
</dbReference>
<dbReference type="InterPro" id="IPR014017">
    <property type="entry name" value="DNA_helicase_UvrD-like_C"/>
</dbReference>
<evidence type="ECO:0000256" key="1">
    <source>
        <dbReference type="ARBA" id="ARBA00022741"/>
    </source>
</evidence>
<keyword evidence="9" id="KW-1185">Reference proteome</keyword>
<dbReference type="InterPro" id="IPR000212">
    <property type="entry name" value="DNA_helicase_UvrD/REP"/>
</dbReference>
<reference evidence="8 9" key="1">
    <citation type="submission" date="2024-04" db="EMBL/GenBank/DDBJ databases">
        <title>whole genome sequencing of Lutimonas vermicola strain IMCC1616.</title>
        <authorList>
            <person name="Bae S.S."/>
        </authorList>
    </citation>
    <scope>NUCLEOTIDE SEQUENCE [LARGE SCALE GENOMIC DNA]</scope>
    <source>
        <strain evidence="8 9">IMCC1616</strain>
    </source>
</reference>
<evidence type="ECO:0000256" key="3">
    <source>
        <dbReference type="ARBA" id="ARBA00022806"/>
    </source>
</evidence>
<evidence type="ECO:0000256" key="5">
    <source>
        <dbReference type="ARBA" id="ARBA00034923"/>
    </source>
</evidence>
<evidence type="ECO:0000313" key="9">
    <source>
        <dbReference type="Proteomes" id="UP001474120"/>
    </source>
</evidence>
<dbReference type="PANTHER" id="PTHR11070">
    <property type="entry name" value="UVRD / RECB / PCRA DNA HELICASE FAMILY MEMBER"/>
    <property type="match status" value="1"/>
</dbReference>
<protein>
    <recommendedName>
        <fullName evidence="5">DNA 3'-5' helicase II</fullName>
    </recommendedName>
</protein>
<organism evidence="8 9">
    <name type="scientific">Lutimonas vermicola</name>
    <dbReference type="NCBI Taxonomy" id="414288"/>
    <lineage>
        <taxon>Bacteria</taxon>
        <taxon>Pseudomonadati</taxon>
        <taxon>Bacteroidota</taxon>
        <taxon>Flavobacteriia</taxon>
        <taxon>Flavobacteriales</taxon>
        <taxon>Flavobacteriaceae</taxon>
        <taxon>Lutimonas</taxon>
    </lineage>
</organism>
<evidence type="ECO:0000256" key="4">
    <source>
        <dbReference type="ARBA" id="ARBA00022840"/>
    </source>
</evidence>
<dbReference type="PANTHER" id="PTHR11070:SF2">
    <property type="entry name" value="ATP-DEPENDENT DNA HELICASE SRS2"/>
    <property type="match status" value="1"/>
</dbReference>
<keyword evidence="8" id="KW-0269">Exonuclease</keyword>